<keyword evidence="3" id="KW-1185">Reference proteome</keyword>
<protein>
    <submittedName>
        <fullName evidence="2">Outer membrane biogenesis protein BamB</fullName>
    </submittedName>
</protein>
<evidence type="ECO:0000259" key="1">
    <source>
        <dbReference type="Pfam" id="PF13360"/>
    </source>
</evidence>
<dbReference type="InterPro" id="IPR018391">
    <property type="entry name" value="PQQ_b-propeller_rpt"/>
</dbReference>
<dbReference type="InterPro" id="IPR002372">
    <property type="entry name" value="PQQ_rpt_dom"/>
</dbReference>
<evidence type="ECO:0000313" key="3">
    <source>
        <dbReference type="Proteomes" id="UP000316213"/>
    </source>
</evidence>
<dbReference type="Gene3D" id="2.130.10.10">
    <property type="entry name" value="YVTN repeat-like/Quinoprotein amine dehydrogenase"/>
    <property type="match status" value="1"/>
</dbReference>
<dbReference type="InterPro" id="IPR015943">
    <property type="entry name" value="WD40/YVTN_repeat-like_dom_sf"/>
</dbReference>
<comment type="caution">
    <text evidence="2">The sequence shown here is derived from an EMBL/GenBank/DDBJ whole genome shotgun (WGS) entry which is preliminary data.</text>
</comment>
<dbReference type="PANTHER" id="PTHR34512">
    <property type="entry name" value="CELL SURFACE PROTEIN"/>
    <property type="match status" value="1"/>
</dbReference>
<name>A0A5C6AVU7_9BACT</name>
<evidence type="ECO:0000313" key="2">
    <source>
        <dbReference type="EMBL" id="TWU03186.1"/>
    </source>
</evidence>
<reference evidence="2 3" key="1">
    <citation type="submission" date="2019-02" db="EMBL/GenBank/DDBJ databases">
        <title>Deep-cultivation of Planctomycetes and their phenomic and genomic characterization uncovers novel biology.</title>
        <authorList>
            <person name="Wiegand S."/>
            <person name="Jogler M."/>
            <person name="Boedeker C."/>
            <person name="Pinto D."/>
            <person name="Vollmers J."/>
            <person name="Rivas-Marin E."/>
            <person name="Kohn T."/>
            <person name="Peeters S.H."/>
            <person name="Heuer A."/>
            <person name="Rast P."/>
            <person name="Oberbeckmann S."/>
            <person name="Bunk B."/>
            <person name="Jeske O."/>
            <person name="Meyerdierks A."/>
            <person name="Storesund J.E."/>
            <person name="Kallscheuer N."/>
            <person name="Luecker S."/>
            <person name="Lage O.M."/>
            <person name="Pohl T."/>
            <person name="Merkel B.J."/>
            <person name="Hornburger P."/>
            <person name="Mueller R.-W."/>
            <person name="Bruemmer F."/>
            <person name="Labrenz M."/>
            <person name="Spormann A.M."/>
            <person name="Op Den Camp H."/>
            <person name="Overmann J."/>
            <person name="Amann R."/>
            <person name="Jetten M.S.M."/>
            <person name="Mascher T."/>
            <person name="Medema M.H."/>
            <person name="Devos D.P."/>
            <person name="Kaster A.-K."/>
            <person name="Ovreas L."/>
            <person name="Rohde M."/>
            <person name="Galperin M.Y."/>
            <person name="Jogler C."/>
        </authorList>
    </citation>
    <scope>NUCLEOTIDE SEQUENCE [LARGE SCALE GENOMIC DNA]</scope>
    <source>
        <strain evidence="2 3">Pla100</strain>
    </source>
</reference>
<dbReference type="Proteomes" id="UP000316213">
    <property type="component" value="Unassembled WGS sequence"/>
</dbReference>
<dbReference type="AlphaFoldDB" id="A0A5C6AVU7"/>
<dbReference type="SUPFAM" id="SSF50998">
    <property type="entry name" value="Quinoprotein alcohol dehydrogenase-like"/>
    <property type="match status" value="1"/>
</dbReference>
<feature type="domain" description="Pyrrolo-quinoline quinone repeat" evidence="1">
    <location>
        <begin position="105"/>
        <end position="369"/>
    </location>
</feature>
<sequence>MNRYQSSRPNSIHSRGIRRLNAIGCWSLLLTVITTTSVATSALAENWLQWRGADRANRSGETGLFQTWGDDGPPLEWMAEGLGGGYASVSVIGRGVFTTGNVDGKQSVVAINSDTGKVVWKQPITGNEPDHGYGGSRCTPTIDGDRLYAVSSDGRVVCLNIRDGSPKWSRDFKDWNGKMMSGWGFSESPLVDGDAVICTPGGDRGVVVALNKMTGEELWAAVLNGTAVDQGGPDLKQGAGYASPVISNGGGVKQYIQLVGRGLIGIRATDGEVLWRYARVGNTTANIPTAIVDGDYVFTSTGYNTGSALLKLTSTQGGVSAEEVYWLEGRELQNKHGGMTLVDGYIYCGHGNGDGKPICIEMKTGEAAWGPVRAEGSGETSLIYADGHILYRRQDGTLILTEATPKEFKVVSVFKPAFQERESWAHPVIANGKLYLREQDKLMCYQLK</sequence>
<dbReference type="PANTHER" id="PTHR34512:SF30">
    <property type="entry name" value="OUTER MEMBRANE PROTEIN ASSEMBLY FACTOR BAMB"/>
    <property type="match status" value="1"/>
</dbReference>
<proteinExistence type="predicted"/>
<dbReference type="Pfam" id="PF13360">
    <property type="entry name" value="PQQ_2"/>
    <property type="match status" value="1"/>
</dbReference>
<organism evidence="2 3">
    <name type="scientific">Neorhodopirellula pilleata</name>
    <dbReference type="NCBI Taxonomy" id="2714738"/>
    <lineage>
        <taxon>Bacteria</taxon>
        <taxon>Pseudomonadati</taxon>
        <taxon>Planctomycetota</taxon>
        <taxon>Planctomycetia</taxon>
        <taxon>Pirellulales</taxon>
        <taxon>Pirellulaceae</taxon>
        <taxon>Neorhodopirellula</taxon>
    </lineage>
</organism>
<dbReference type="SMART" id="SM00564">
    <property type="entry name" value="PQQ"/>
    <property type="match status" value="3"/>
</dbReference>
<dbReference type="InterPro" id="IPR011047">
    <property type="entry name" value="Quinoprotein_ADH-like_sf"/>
</dbReference>
<dbReference type="OrthoDB" id="229752at2"/>
<gene>
    <name evidence="2" type="ORF">Pla100_01040</name>
</gene>
<dbReference type="EMBL" id="SJPM01000001">
    <property type="protein sequence ID" value="TWU03186.1"/>
    <property type="molecule type" value="Genomic_DNA"/>
</dbReference>
<accession>A0A5C6AVU7</accession>